<sequence length="261" mass="29501">MFCSPGRISILAESSSPISQHSGKLFATQRWNLILGVFYEQMPLKRHWKLLWPYENSFTGKEAVDFMLKVLPKLVLNVPVYRSNCFQLLQRFLKDKLIANARNPKDLTFFDDGTVYKFNDNNVQAELSKLANSSFSSMNSDSFSLSGGIRRTHSSSGTDFINDENKPEFIRGEAFSSFRTPQFRKSGLFASIRRKKNAPPVFVPPPPPPTKPPPPGGQATPLVGLPRITALKNQHDFHRKRPFAHSSSPIPSKIPRNKAWI</sequence>
<evidence type="ECO:0000313" key="2">
    <source>
        <dbReference type="WBParaSite" id="JU765_v2.g15935.t1"/>
    </source>
</evidence>
<accession>A0AC34QFW6</accession>
<protein>
    <submittedName>
        <fullName evidence="2">DEP domain-containing protein</fullName>
    </submittedName>
</protein>
<organism evidence="1 2">
    <name type="scientific">Panagrolaimus sp. JU765</name>
    <dbReference type="NCBI Taxonomy" id="591449"/>
    <lineage>
        <taxon>Eukaryota</taxon>
        <taxon>Metazoa</taxon>
        <taxon>Ecdysozoa</taxon>
        <taxon>Nematoda</taxon>
        <taxon>Chromadorea</taxon>
        <taxon>Rhabditida</taxon>
        <taxon>Tylenchina</taxon>
        <taxon>Panagrolaimomorpha</taxon>
        <taxon>Panagrolaimoidea</taxon>
        <taxon>Panagrolaimidae</taxon>
        <taxon>Panagrolaimus</taxon>
    </lineage>
</organism>
<proteinExistence type="predicted"/>
<reference evidence="2" key="1">
    <citation type="submission" date="2022-11" db="UniProtKB">
        <authorList>
            <consortium name="WormBaseParasite"/>
        </authorList>
    </citation>
    <scope>IDENTIFICATION</scope>
</reference>
<dbReference type="WBParaSite" id="JU765_v2.g15935.t1">
    <property type="protein sequence ID" value="JU765_v2.g15935.t1"/>
    <property type="gene ID" value="JU765_v2.g15935"/>
</dbReference>
<name>A0AC34QFW6_9BILA</name>
<evidence type="ECO:0000313" key="1">
    <source>
        <dbReference type="Proteomes" id="UP000887576"/>
    </source>
</evidence>
<dbReference type="Proteomes" id="UP000887576">
    <property type="component" value="Unplaced"/>
</dbReference>